<gene>
    <name evidence="4" type="ORF">DYU11_13665</name>
</gene>
<evidence type="ECO:0000313" key="5">
    <source>
        <dbReference type="Proteomes" id="UP000283523"/>
    </source>
</evidence>
<name>A0A418MCF8_9BACT</name>
<keyword evidence="1" id="KW-0349">Heme</keyword>
<dbReference type="GO" id="GO:0046872">
    <property type="term" value="F:metal ion binding"/>
    <property type="evidence" value="ECO:0007669"/>
    <property type="project" value="UniProtKB-KW"/>
</dbReference>
<reference evidence="4 5" key="1">
    <citation type="submission" date="2018-08" db="EMBL/GenBank/DDBJ databases">
        <title>Fibrisoma montanum sp. nov., isolated from Danxia mountain soil.</title>
        <authorList>
            <person name="Huang Y."/>
        </authorList>
    </citation>
    <scope>NUCLEOTIDE SEQUENCE [LARGE SCALE GENOMIC DNA]</scope>
    <source>
        <strain evidence="4 5">HYT19</strain>
    </source>
</reference>
<dbReference type="AlphaFoldDB" id="A0A418MCF8"/>
<dbReference type="RefSeq" id="WP_119668222.1">
    <property type="nucleotide sequence ID" value="NZ_QXED01000003.1"/>
</dbReference>
<evidence type="ECO:0000313" key="4">
    <source>
        <dbReference type="EMBL" id="RIV24006.1"/>
    </source>
</evidence>
<dbReference type="GO" id="GO:0020037">
    <property type="term" value="F:heme binding"/>
    <property type="evidence" value="ECO:0007669"/>
    <property type="project" value="InterPro"/>
</dbReference>
<evidence type="ECO:0000256" key="3">
    <source>
        <dbReference type="ARBA" id="ARBA00023004"/>
    </source>
</evidence>
<keyword evidence="5" id="KW-1185">Reference proteome</keyword>
<protein>
    <submittedName>
        <fullName evidence="4">Chlorite dismutase</fullName>
    </submittedName>
</protein>
<dbReference type="EMBL" id="QXED01000003">
    <property type="protein sequence ID" value="RIV24006.1"/>
    <property type="molecule type" value="Genomic_DNA"/>
</dbReference>
<dbReference type="Proteomes" id="UP000283523">
    <property type="component" value="Unassembled WGS sequence"/>
</dbReference>
<keyword evidence="2" id="KW-0479">Metal-binding</keyword>
<sequence>MTTHSTFIGGNHGPWKVTHMHTVAGESLDWASHLRIDLDSTPGRDAGVWALTGVASNLRYTERTEKEALTAIQAGLGRPEAICAALIPIRKTEAWWALSQDERRHLFEDQSHHIQTGLAYLPAIARKLYHCRDLGGPFDFLTWFEYAPAHAVQFEALVNALRQTREWSYISREIDIRLVRAS</sequence>
<dbReference type="GO" id="GO:0016491">
    <property type="term" value="F:oxidoreductase activity"/>
    <property type="evidence" value="ECO:0007669"/>
    <property type="project" value="InterPro"/>
</dbReference>
<dbReference type="SUPFAM" id="SSF54909">
    <property type="entry name" value="Dimeric alpha+beta barrel"/>
    <property type="match status" value="1"/>
</dbReference>
<dbReference type="InterPro" id="IPR011008">
    <property type="entry name" value="Dimeric_a/b-barrel"/>
</dbReference>
<dbReference type="Pfam" id="PF06778">
    <property type="entry name" value="Chlor_dismutase"/>
    <property type="match status" value="1"/>
</dbReference>
<proteinExistence type="predicted"/>
<evidence type="ECO:0000256" key="2">
    <source>
        <dbReference type="ARBA" id="ARBA00022723"/>
    </source>
</evidence>
<organism evidence="4 5">
    <name type="scientific">Fibrisoma montanum</name>
    <dbReference type="NCBI Taxonomy" id="2305895"/>
    <lineage>
        <taxon>Bacteria</taxon>
        <taxon>Pseudomonadati</taxon>
        <taxon>Bacteroidota</taxon>
        <taxon>Cytophagia</taxon>
        <taxon>Cytophagales</taxon>
        <taxon>Spirosomataceae</taxon>
        <taxon>Fibrisoma</taxon>
    </lineage>
</organism>
<dbReference type="Gene3D" id="3.30.70.3420">
    <property type="match status" value="1"/>
</dbReference>
<comment type="caution">
    <text evidence="4">The sequence shown here is derived from an EMBL/GenBank/DDBJ whole genome shotgun (WGS) entry which is preliminary data.</text>
</comment>
<dbReference type="InterPro" id="IPR010644">
    <property type="entry name" value="ChdC/CLD"/>
</dbReference>
<accession>A0A418MCF8</accession>
<keyword evidence="3" id="KW-0408">Iron</keyword>
<evidence type="ECO:0000256" key="1">
    <source>
        <dbReference type="ARBA" id="ARBA00022617"/>
    </source>
</evidence>
<dbReference type="OrthoDB" id="9782564at2"/>